<dbReference type="AGR" id="WB:WBGene00005514"/>
<dbReference type="KEGG" id="cel:CELE_F36G9.9"/>
<dbReference type="PANTHER" id="PTHR46891">
    <property type="entry name" value="SERPENTINE RECEPTOR, CLASS H-RELATED"/>
    <property type="match status" value="1"/>
</dbReference>
<dbReference type="SMR" id="O45478"/>
<feature type="transmembrane region" description="Helical" evidence="1">
    <location>
        <begin position="12"/>
        <end position="35"/>
    </location>
</feature>
<dbReference type="UCSC" id="F36G9.9">
    <property type="organism name" value="c. elegans"/>
</dbReference>
<evidence type="ECO:0000256" key="1">
    <source>
        <dbReference type="SAM" id="Phobius"/>
    </source>
</evidence>
<dbReference type="HOGENOM" id="CLU_068745_0_0_1"/>
<dbReference type="STRING" id="6239.F36G9.9.1"/>
<dbReference type="eggNOG" id="ENOG502TH4P">
    <property type="taxonomic scope" value="Eukaryota"/>
</dbReference>
<keyword evidence="3" id="KW-1185">Reference proteome</keyword>
<feature type="transmembrane region" description="Helical" evidence="1">
    <location>
        <begin position="47"/>
        <end position="70"/>
    </location>
</feature>
<evidence type="ECO:0000313" key="3">
    <source>
        <dbReference type="Proteomes" id="UP000001940"/>
    </source>
</evidence>
<keyword evidence="2" id="KW-0675">Receptor</keyword>
<dbReference type="AlphaFoldDB" id="O45478"/>
<dbReference type="EMBL" id="BX284605">
    <property type="protein sequence ID" value="CAB04339.1"/>
    <property type="molecule type" value="Genomic_DNA"/>
</dbReference>
<dbReference type="PaxDb" id="6239-F36G9.9"/>
<gene>
    <name evidence="2 4" type="primary">sri-2</name>
    <name evidence="2" type="ORF">CELE_F36G9.9</name>
    <name evidence="4" type="ORF">F36G9.9</name>
</gene>
<dbReference type="InterPro" id="IPR019422">
    <property type="entry name" value="7TM_GPCR_serpentine_rcpt_Srh"/>
</dbReference>
<evidence type="ECO:0000313" key="4">
    <source>
        <dbReference type="WormBase" id="F36G9.9"/>
    </source>
</evidence>
<keyword evidence="1" id="KW-1133">Transmembrane helix</keyword>
<accession>O45478</accession>
<dbReference type="WormBase" id="F36G9.9">
    <property type="protein sequence ID" value="CE15986"/>
    <property type="gene ID" value="WBGene00005514"/>
    <property type="gene designation" value="sri-2"/>
</dbReference>
<dbReference type="GeneID" id="185372"/>
<name>O45478_CAEEL</name>
<reference evidence="2 3" key="1">
    <citation type="journal article" date="1998" name="Science">
        <title>Genome sequence of the nematode C. elegans: a platform for investigating biology.</title>
        <authorList>
            <consortium name="The C. elegans sequencing consortium"/>
            <person name="Sulson J.E."/>
            <person name="Waterston R."/>
        </authorList>
    </citation>
    <scope>NUCLEOTIDE SEQUENCE [LARGE SCALE GENOMIC DNA]</scope>
    <source>
        <strain evidence="2 3">Bristol N2</strain>
    </source>
</reference>
<dbReference type="PIR" id="T21877">
    <property type="entry name" value="T21877"/>
</dbReference>
<feature type="transmembrane region" description="Helical" evidence="1">
    <location>
        <begin position="277"/>
        <end position="301"/>
    </location>
</feature>
<dbReference type="Proteomes" id="UP000001940">
    <property type="component" value="Chromosome V"/>
</dbReference>
<feature type="transmembrane region" description="Helical" evidence="1">
    <location>
        <begin position="133"/>
        <end position="155"/>
    </location>
</feature>
<feature type="transmembrane region" description="Helical" evidence="1">
    <location>
        <begin position="187"/>
        <end position="220"/>
    </location>
</feature>
<dbReference type="PhylomeDB" id="O45478"/>
<dbReference type="OMA" id="TEAQCIL"/>
<dbReference type="FunCoup" id="O45478">
    <property type="interactions" value="45"/>
</dbReference>
<keyword evidence="1" id="KW-0812">Transmembrane</keyword>
<feature type="transmembrane region" description="Helical" evidence="1">
    <location>
        <begin position="247"/>
        <end position="271"/>
    </location>
</feature>
<keyword evidence="1" id="KW-0472">Membrane</keyword>
<evidence type="ECO:0000313" key="2">
    <source>
        <dbReference type="EMBL" id="CAB04339.1"/>
    </source>
</evidence>
<organism evidence="2 3">
    <name type="scientific">Caenorhabditis elegans</name>
    <dbReference type="NCBI Taxonomy" id="6239"/>
    <lineage>
        <taxon>Eukaryota</taxon>
        <taxon>Metazoa</taxon>
        <taxon>Ecdysozoa</taxon>
        <taxon>Nematoda</taxon>
        <taxon>Chromadorea</taxon>
        <taxon>Rhabditida</taxon>
        <taxon>Rhabditina</taxon>
        <taxon>Rhabditomorpha</taxon>
        <taxon>Rhabditoidea</taxon>
        <taxon>Rhabditidae</taxon>
        <taxon>Peloderinae</taxon>
        <taxon>Caenorhabditis</taxon>
    </lineage>
</organism>
<sequence>MQIDMSPDWYFYAMHFSAIVTTPVNISGIMIILFCQTRQLSSLRWHLLVFQIFSMISDFSLNVGTLPVIFSPFPIGRPHGVYTLIFQKFGFETSTEAQCILVFVSIYLTAGSVEFLFLLRYQAILPSGHPHKLSTFISVLLLSIWQVFLITMMLISFKLAVPDQQVARALFAQLHPELQYLMTDEHVFIVCVVVELIHVIFLFSCFFRLGIGMVTVIVLIWMSSRSLKSIQISLTTKRMHLQLIKSLCQQIIVPILAFYIPIIVVVVPLMLSIPNSQLSFFISLICLSYHTFFGTLSMLYFNPHYRQWVISAVRNRPMNTSTALTSKFVLARERSNFNAGRNVSAVI</sequence>
<feature type="transmembrane region" description="Helical" evidence="1">
    <location>
        <begin position="100"/>
        <end position="121"/>
    </location>
</feature>
<proteinExistence type="predicted"/>
<dbReference type="CTD" id="185372"/>
<dbReference type="Pfam" id="PF10318">
    <property type="entry name" value="7TM_GPCR_Srh"/>
    <property type="match status" value="1"/>
</dbReference>
<dbReference type="RefSeq" id="NP_507001.1">
    <property type="nucleotide sequence ID" value="NM_074600.2"/>
</dbReference>
<dbReference type="OrthoDB" id="5872351at2759"/>
<dbReference type="InParanoid" id="O45478"/>
<dbReference type="Bgee" id="WBGene00005514">
    <property type="expression patterns" value="Expressed in larva"/>
</dbReference>
<protein>
    <submittedName>
        <fullName evidence="2">Serpentine Receptor, class H</fullName>
    </submittedName>
</protein>